<dbReference type="Gene3D" id="3.40.50.300">
    <property type="entry name" value="P-loop containing nucleotide triphosphate hydrolases"/>
    <property type="match status" value="1"/>
</dbReference>
<evidence type="ECO:0000259" key="2">
    <source>
        <dbReference type="Pfam" id="PF08751"/>
    </source>
</evidence>
<dbReference type="OrthoDB" id="1634048at2"/>
<name>A0A225N128_9BURK</name>
<organism evidence="3 4">
    <name type="scientific">Candidimonas nitroreducens</name>
    <dbReference type="NCBI Taxonomy" id="683354"/>
    <lineage>
        <taxon>Bacteria</taxon>
        <taxon>Pseudomonadati</taxon>
        <taxon>Pseudomonadota</taxon>
        <taxon>Betaproteobacteria</taxon>
        <taxon>Burkholderiales</taxon>
        <taxon>Alcaligenaceae</taxon>
        <taxon>Candidimonas</taxon>
    </lineage>
</organism>
<dbReference type="RefSeq" id="WP_088601701.1">
    <property type="nucleotide sequence ID" value="NZ_NJIH01000002.1"/>
</dbReference>
<evidence type="ECO:0000313" key="4">
    <source>
        <dbReference type="Proteomes" id="UP000214603"/>
    </source>
</evidence>
<evidence type="ECO:0000313" key="3">
    <source>
        <dbReference type="EMBL" id="OWT65551.1"/>
    </source>
</evidence>
<dbReference type="Gene3D" id="2.30.30.940">
    <property type="match status" value="1"/>
</dbReference>
<dbReference type="SUPFAM" id="SSF52540">
    <property type="entry name" value="P-loop containing nucleoside triphosphate hydrolases"/>
    <property type="match status" value="2"/>
</dbReference>
<keyword evidence="4" id="KW-1185">Reference proteome</keyword>
<reference evidence="4" key="1">
    <citation type="submission" date="2017-06" db="EMBL/GenBank/DDBJ databases">
        <title>Herbaspirillum phytohormonus sp. nov., isolated from the root nodule of Robinia pseudoacacia in lead-zinc mine.</title>
        <authorList>
            <person name="Fan M."/>
            <person name="Lin Y."/>
        </authorList>
    </citation>
    <scope>NUCLEOTIDE SEQUENCE [LARGE SCALE GENOMIC DNA]</scope>
    <source>
        <strain evidence="4">SC-089</strain>
    </source>
</reference>
<dbReference type="EMBL" id="NJIH01000002">
    <property type="protein sequence ID" value="OWT65551.1"/>
    <property type="molecule type" value="Genomic_DNA"/>
</dbReference>
<dbReference type="Pfam" id="PF08751">
    <property type="entry name" value="TrwC"/>
    <property type="match status" value="1"/>
</dbReference>
<dbReference type="AlphaFoldDB" id="A0A225N128"/>
<dbReference type="SUPFAM" id="SSF55464">
    <property type="entry name" value="Origin of replication-binding domain, RBD-like"/>
    <property type="match status" value="1"/>
</dbReference>
<accession>A0A225N128</accession>
<gene>
    <name evidence="3" type="ORF">CEY11_02055</name>
</gene>
<dbReference type="Pfam" id="PF13604">
    <property type="entry name" value="AAA_30"/>
    <property type="match status" value="1"/>
</dbReference>
<comment type="caution">
    <text evidence="3">The sequence shown here is derived from an EMBL/GenBank/DDBJ whole genome shotgun (WGS) entry which is preliminary data.</text>
</comment>
<sequence>MISHSQIYRARAALATHYYADQADDYYSRDGGAATWQGDGARRLGAVGEIDPARFKAMLQGDFGHDITASQSVRKDAKARAALDLTFGAPKSITLQALIGGDSRLVQANDDAVAIALTYVEQHLAMGRRKEGGKSRVEHTGNLIIAKFRHETARPTEDAAPDPHLHVHALLMNLTQRTDGSWVALSNEQIFQLLRVTDSIYQAALERNVQALGYIVRHEKNHIELAHISREQIEFFSKRSARITAELTARGTTRKKASHGLRQGITLAHRQNKSQDFSRAELQQEWRAAAAAIGMRFDQSCLQAVVQPQRDAGKPSGLVAQASLDWAIQHLAERESVMPLAALLQSAVRHAGGHADVSAIQSAIRACVQAGMLIQEAPHYRSTQDMKAAPMTRDGWAAEVVRLRGLSHESARQLVDQAIAEGRLLMESPRYATRKAYEVESRILAAEQQGRGAWQVSITSSVTEAGLDSRLTPGQREAVILIASDRDQISGIQGLAGTGKSFALQNAQTILKQQGQKLVALAPYGGMVRNLRKDGVPANTVASVLAARNKRPFTGQLGPQTVVVIDEAGVVPVRQMNKLLALIQPTGAKVVLLGDTAQTKAIEAGRSFAMLQEHGMKTVLMGDIQRQRYERLRQAVQLAAGGQASRSLPLLDQVLTVPDQFNVDEHGHKARDSSARYHAIAQAYAKLPADQQASTIVVTGTNASRQAINARIHTLCGLEGKGRRCQLLARHDTTRAERSVARYYTVGDIVVPERDYQCGLKRGELYRVAGIPRHDRITVEPIQSGPAGSSRQTPIEIIPRAMGKLSVYHLNESELSVGDQVRMTRNDAQHDLVNGQLAKVVAIEAATVTIESGGRQITLPTDRPLHLDYAYTTTAHSAQGLTCDRVLYNAESFSRTTAQDTYYVSISRERHEVVVFTDDASKLPERVDRLRVKGLAHDLAQAQVESPALPPHGVDATLEQKTETSMEIS</sequence>
<dbReference type="InterPro" id="IPR014862">
    <property type="entry name" value="TrwC"/>
</dbReference>
<feature type="region of interest" description="Disordered" evidence="1">
    <location>
        <begin position="945"/>
        <end position="969"/>
    </location>
</feature>
<dbReference type="Proteomes" id="UP000214603">
    <property type="component" value="Unassembled WGS sequence"/>
</dbReference>
<feature type="compositionally biased region" description="Basic and acidic residues" evidence="1">
    <location>
        <begin position="958"/>
        <end position="969"/>
    </location>
</feature>
<dbReference type="NCBIfam" id="TIGR02686">
    <property type="entry name" value="relax_trwC"/>
    <property type="match status" value="1"/>
</dbReference>
<dbReference type="InterPro" id="IPR014059">
    <property type="entry name" value="TraI/TrwC_relax"/>
</dbReference>
<dbReference type="NCBIfam" id="NF041492">
    <property type="entry name" value="MobF"/>
    <property type="match status" value="1"/>
</dbReference>
<evidence type="ECO:0000256" key="1">
    <source>
        <dbReference type="SAM" id="MobiDB-lite"/>
    </source>
</evidence>
<protein>
    <submittedName>
        <fullName evidence="3">Conjugal transfer protein</fullName>
    </submittedName>
</protein>
<feature type="domain" description="TrwC relaxase" evidence="2">
    <location>
        <begin position="15"/>
        <end position="292"/>
    </location>
</feature>
<dbReference type="InterPro" id="IPR027417">
    <property type="entry name" value="P-loop_NTPase"/>
</dbReference>
<proteinExistence type="predicted"/>